<dbReference type="Proteomes" id="UP000298595">
    <property type="component" value="Plasmid p5"/>
</dbReference>
<geneLocation type="plasmid" evidence="2 3">
    <name>p5</name>
</geneLocation>
<evidence type="ECO:0000313" key="3">
    <source>
        <dbReference type="Proteomes" id="UP000298595"/>
    </source>
</evidence>
<dbReference type="AlphaFoldDB" id="A0A4D8PP78"/>
<evidence type="ECO:0000259" key="1">
    <source>
        <dbReference type="Pfam" id="PF03235"/>
    </source>
</evidence>
<dbReference type="PANTHER" id="PTHR37292">
    <property type="entry name" value="VNG6097C"/>
    <property type="match status" value="1"/>
</dbReference>
<protein>
    <submittedName>
        <fullName evidence="2">DUF262 domain-containing protein</fullName>
    </submittedName>
</protein>
<sequence>MARDAIESLDRRPEARAYKVEDLLGELRRGRMRIPSFQRGIRWERDDAAKLLDSLWRGYPIGTLLFWETGAEAGEVTFGTVRVGGGKRSDALWVVDGQQRLMSLARVLLAPEPDRDEFALYFDLDEAEFVPPPTDRAMDPSRYLPMTEVLEPERLMQWVFRYAADQPGRRERAFTVGTRIRDYEIPAYLVRTEREQTLREIFGRTNSSGHPLKQSQVFDALNGARGQGRPASLRQIVSELASMGFGSVEETLLYRLLRVLQGRDVIEGKGEGPLRLGNADAERAYRETAEAARRVIQFLKDDVGIPRYDLLPYKQPFVLLGKFFHLHPDPGARSRQLLERWVWRGALTGAHRGDTVSTRATLERIVKGSEEDSVQRLLELVKDSLAALPDVDEAFNFRFATSKLLALAMLDLKPRDLDNGGLIEIDQDTVAEEGSFSMPPIIVKHDANNALRSTANRLIHPHRPKLRQRLALVRDPEILTSHGISPNAAQAIRDGDVRGFLRLRADFLRQHSELFFARHARWDENDRPSIKALLVEDEGA</sequence>
<evidence type="ECO:0000313" key="2">
    <source>
        <dbReference type="EMBL" id="QCO00304.1"/>
    </source>
</evidence>
<feature type="domain" description="GmrSD restriction endonucleases N-terminal" evidence="1">
    <location>
        <begin position="20"/>
        <end position="220"/>
    </location>
</feature>
<proteinExistence type="predicted"/>
<dbReference type="PANTHER" id="PTHR37292:SF2">
    <property type="entry name" value="DUF262 DOMAIN-CONTAINING PROTEIN"/>
    <property type="match status" value="1"/>
</dbReference>
<dbReference type="EMBL" id="CP032326">
    <property type="protein sequence ID" value="QCO00304.1"/>
    <property type="molecule type" value="Genomic_DNA"/>
</dbReference>
<keyword evidence="2" id="KW-0614">Plasmid</keyword>
<dbReference type="KEGG" id="aare:D3093_33990"/>
<accession>A0A4D8PP78</accession>
<reference evidence="2 3" key="1">
    <citation type="submission" date="2018-09" db="EMBL/GenBank/DDBJ databases">
        <title>Whole genome based analysis of evolution and adaptive divergence in Indian and Brazilian strains of Azospirillum brasilense.</title>
        <authorList>
            <person name="Singh C."/>
            <person name="Tripathi A.K."/>
        </authorList>
    </citation>
    <scope>NUCLEOTIDE SEQUENCE [LARGE SCALE GENOMIC DNA]</scope>
    <source>
        <strain evidence="2 3">MTCC4035</strain>
        <plasmid evidence="2 3">p5</plasmid>
    </source>
</reference>
<name>A0A4D8PP78_9PROT</name>
<dbReference type="Pfam" id="PF03235">
    <property type="entry name" value="GmrSD_N"/>
    <property type="match status" value="1"/>
</dbReference>
<organism evidence="2 3">
    <name type="scientific">Azospirillum argentinense</name>
    <dbReference type="NCBI Taxonomy" id="2970906"/>
    <lineage>
        <taxon>Bacteria</taxon>
        <taxon>Pseudomonadati</taxon>
        <taxon>Pseudomonadota</taxon>
        <taxon>Alphaproteobacteria</taxon>
        <taxon>Rhodospirillales</taxon>
        <taxon>Azospirillaceae</taxon>
        <taxon>Azospirillum</taxon>
    </lineage>
</organism>
<dbReference type="InterPro" id="IPR004919">
    <property type="entry name" value="GmrSD_N"/>
</dbReference>
<gene>
    <name evidence="2" type="ORF">D3093_33990</name>
</gene>